<dbReference type="Pfam" id="PF00534">
    <property type="entry name" value="Glycos_transf_1"/>
    <property type="match status" value="1"/>
</dbReference>
<keyword evidence="7" id="KW-1185">Reference proteome</keyword>
<dbReference type="STRING" id="310782.SAMN05216499_104311"/>
<evidence type="ECO:0000256" key="2">
    <source>
        <dbReference type="ARBA" id="ARBA00022679"/>
    </source>
</evidence>
<keyword evidence="2 6" id="KW-0808">Transferase</keyword>
<dbReference type="Pfam" id="PF13439">
    <property type="entry name" value="Glyco_transf_4"/>
    <property type="match status" value="1"/>
</dbReference>
<dbReference type="SUPFAM" id="SSF53756">
    <property type="entry name" value="UDP-Glycosyltransferase/glycogen phosphorylase"/>
    <property type="match status" value="1"/>
</dbReference>
<reference evidence="6 7" key="1">
    <citation type="submission" date="2016-11" db="EMBL/GenBank/DDBJ databases">
        <authorList>
            <person name="Jaros S."/>
            <person name="Januszkiewicz K."/>
            <person name="Wedrychowicz H."/>
        </authorList>
    </citation>
    <scope>NUCLEOTIDE SEQUENCE [LARGE SCALE GENOMIC DNA]</scope>
    <source>
        <strain evidence="6 7">CGMCC 4.2025</strain>
    </source>
</reference>
<dbReference type="PANTHER" id="PTHR45947">
    <property type="entry name" value="SULFOQUINOVOSYL TRANSFERASE SQD2"/>
    <property type="match status" value="1"/>
</dbReference>
<dbReference type="InterPro" id="IPR050194">
    <property type="entry name" value="Glycosyltransferase_grp1"/>
</dbReference>
<feature type="region of interest" description="Disordered" evidence="3">
    <location>
        <begin position="353"/>
        <end position="453"/>
    </location>
</feature>
<evidence type="ECO:0000256" key="1">
    <source>
        <dbReference type="ARBA" id="ARBA00022676"/>
    </source>
</evidence>
<dbReference type="EMBL" id="FRBI01000004">
    <property type="protein sequence ID" value="SHL51402.1"/>
    <property type="molecule type" value="Genomic_DNA"/>
</dbReference>
<dbReference type="InterPro" id="IPR001296">
    <property type="entry name" value="Glyco_trans_1"/>
</dbReference>
<protein>
    <submittedName>
        <fullName evidence="6">Glycosyltransferase involved in cell wall bisynthesis</fullName>
    </submittedName>
</protein>
<gene>
    <name evidence="6" type="ORF">SAMN05216499_104311</name>
</gene>
<evidence type="ECO:0000313" key="6">
    <source>
        <dbReference type="EMBL" id="SHL51402.1"/>
    </source>
</evidence>
<accession>A0A1M7B8U5</accession>
<evidence type="ECO:0000256" key="3">
    <source>
        <dbReference type="SAM" id="MobiDB-lite"/>
    </source>
</evidence>
<dbReference type="PANTHER" id="PTHR45947:SF3">
    <property type="entry name" value="SULFOQUINOVOSYL TRANSFERASE SQD2"/>
    <property type="match status" value="1"/>
</dbReference>
<feature type="region of interest" description="Disordered" evidence="3">
    <location>
        <begin position="471"/>
        <end position="635"/>
    </location>
</feature>
<dbReference type="GO" id="GO:0016758">
    <property type="term" value="F:hexosyltransferase activity"/>
    <property type="evidence" value="ECO:0007669"/>
    <property type="project" value="TreeGrafter"/>
</dbReference>
<feature type="domain" description="Glycosyl transferase family 1" evidence="4">
    <location>
        <begin position="187"/>
        <end position="341"/>
    </location>
</feature>
<feature type="compositionally biased region" description="Basic and acidic residues" evidence="3">
    <location>
        <begin position="511"/>
        <end position="526"/>
    </location>
</feature>
<evidence type="ECO:0000259" key="5">
    <source>
        <dbReference type="Pfam" id="PF13439"/>
    </source>
</evidence>
<dbReference type="InterPro" id="IPR028098">
    <property type="entry name" value="Glyco_trans_4-like_N"/>
</dbReference>
<evidence type="ECO:0000259" key="4">
    <source>
        <dbReference type="Pfam" id="PF00534"/>
    </source>
</evidence>
<dbReference type="AlphaFoldDB" id="A0A1M7B8U5"/>
<dbReference type="CDD" id="cd03814">
    <property type="entry name" value="GT4-like"/>
    <property type="match status" value="1"/>
</dbReference>
<feature type="compositionally biased region" description="Basic and acidic residues" evidence="3">
    <location>
        <begin position="574"/>
        <end position="600"/>
    </location>
</feature>
<dbReference type="GO" id="GO:1901137">
    <property type="term" value="P:carbohydrate derivative biosynthetic process"/>
    <property type="evidence" value="ECO:0007669"/>
    <property type="project" value="UniProtKB-ARBA"/>
</dbReference>
<sequence>MRVAIVTESFPPDVNGVAHCALRTAEHLARRGHEPMVVAPAGPYDQDADDPCQVVRVPSLPLPGYPQVRVALPGRRTAAAIAAHRADLVHLASPFVLGVRGLAAATRLGIPAVAVYQTDLAGYARTYLNAGEAAAWRRIRAVHTAAARTLAPSTAAAAALAGQGVPRVHLWPRGVDSVRFHPAHRDEALRRELAPRGELIVGYVGRLAAEKHVELLAGTCELPGVRVVVVGDGPSAAGLRQALPRAVFLGRRTGDDLARFYASLDVFCHTGPFETFCQTVQEAMASGVPVIAPAAGGPLDLVGHGRTGLLVPPGDDLAVRTAVRLLHADARLRARYGAAARAAVRPRLERSVACGRGAARQGRGELRDKPRRTVVCGTGGSPSGARGTARPATTNRRENRAAGATSQHRPPGPQGHEADPRAGRGLGRGGQRLLGNDADHRIPPGGGVVGEEDDRAAVRRHLDGPRHHALAGQLAVPPGGSAQRGALDAQADAVGGGGDGVVPGDQGAQGARREPVVPRTGQERQHQLRTGRAVRHDIGRGAAVPVPPDGQLVAVGERRRAEPGQQVRGPAAQHRVDSEPAGHRDVTAQPDRGRPDVEHRAGRHDHGRTPGRGPAVDPYRAARPGDRDQHRPRRP</sequence>
<dbReference type="Proteomes" id="UP000184111">
    <property type="component" value="Unassembled WGS sequence"/>
</dbReference>
<feature type="domain" description="Glycosyltransferase subfamily 4-like N-terminal" evidence="5">
    <location>
        <begin position="14"/>
        <end position="177"/>
    </location>
</feature>
<dbReference type="Gene3D" id="3.40.50.2000">
    <property type="entry name" value="Glycogen Phosphorylase B"/>
    <property type="match status" value="2"/>
</dbReference>
<proteinExistence type="predicted"/>
<name>A0A1M7B8U5_9ACTN</name>
<keyword evidence="1" id="KW-0328">Glycosyltransferase</keyword>
<evidence type="ECO:0000313" key="7">
    <source>
        <dbReference type="Proteomes" id="UP000184111"/>
    </source>
</evidence>
<organism evidence="6 7">
    <name type="scientific">Actinacidiphila paucisporea</name>
    <dbReference type="NCBI Taxonomy" id="310782"/>
    <lineage>
        <taxon>Bacteria</taxon>
        <taxon>Bacillati</taxon>
        <taxon>Actinomycetota</taxon>
        <taxon>Actinomycetes</taxon>
        <taxon>Kitasatosporales</taxon>
        <taxon>Streptomycetaceae</taxon>
        <taxon>Actinacidiphila</taxon>
    </lineage>
</organism>